<feature type="active site" evidence="1">
    <location>
        <position position="239"/>
    </location>
</feature>
<gene>
    <name evidence="3" type="ORF">D5S18_14595</name>
</gene>
<reference evidence="3 4" key="1">
    <citation type="submission" date="2018-09" db="EMBL/GenBank/DDBJ databases">
        <title>YIM PH21274 draft genome.</title>
        <authorList>
            <person name="Miao C."/>
        </authorList>
    </citation>
    <scope>NUCLEOTIDE SEQUENCE [LARGE SCALE GENOMIC DNA]</scope>
    <source>
        <strain evidence="3 4">YIM PH 21724</strain>
    </source>
</reference>
<dbReference type="GO" id="GO:0006629">
    <property type="term" value="P:lipid metabolic process"/>
    <property type="evidence" value="ECO:0007669"/>
    <property type="project" value="TreeGrafter"/>
</dbReference>
<dbReference type="GO" id="GO:0016788">
    <property type="term" value="F:hydrolase activity, acting on ester bonds"/>
    <property type="evidence" value="ECO:0007669"/>
    <property type="project" value="InterPro"/>
</dbReference>
<dbReference type="EMBL" id="QZFU01000018">
    <property type="protein sequence ID" value="RJO75661.1"/>
    <property type="molecule type" value="Genomic_DNA"/>
</dbReference>
<feature type="active site" description="Nucleophile" evidence="1">
    <location>
        <position position="7"/>
    </location>
</feature>
<dbReference type="Proteomes" id="UP000266677">
    <property type="component" value="Unassembled WGS sequence"/>
</dbReference>
<dbReference type="Pfam" id="PF13472">
    <property type="entry name" value="Lipase_GDSL_2"/>
    <property type="match status" value="1"/>
</dbReference>
<evidence type="ECO:0000313" key="4">
    <source>
        <dbReference type="Proteomes" id="UP000266677"/>
    </source>
</evidence>
<dbReference type="InterPro" id="IPR037460">
    <property type="entry name" value="SEST-like"/>
</dbReference>
<dbReference type="InterPro" id="IPR013830">
    <property type="entry name" value="SGNH_hydro"/>
</dbReference>
<dbReference type="Gene3D" id="3.40.50.1110">
    <property type="entry name" value="SGNH hydrolase"/>
    <property type="match status" value="1"/>
</dbReference>
<dbReference type="PANTHER" id="PTHR37981">
    <property type="entry name" value="LIPASE 2"/>
    <property type="match status" value="1"/>
</dbReference>
<evidence type="ECO:0000259" key="2">
    <source>
        <dbReference type="Pfam" id="PF13472"/>
    </source>
</evidence>
<keyword evidence="3" id="KW-0378">Hydrolase</keyword>
<evidence type="ECO:0000313" key="3">
    <source>
        <dbReference type="EMBL" id="RJO75661.1"/>
    </source>
</evidence>
<sequence>MAALGSSFAAGPGIEPVVDKAARRSGRNYAHLVAQRLGAELVDLTVSGATTETILDKSQRVFGRTFAPQISGVPSDADLVTVTVGGNDLRYGGTMIRLGAAGRLEERALTRPLGALLRRPVPDPTVADIDRVVDAVVRVVRTVREKATGARVLLVDYLTMIGPHTAPRRETPFDDATLAALRRLGERVTEVFATAAARSEAELVHAGERSLDHAIGSKDPWVLGLADRWRDMGRSIPFHPNAAGMAAVADMIMEQLDADPQ</sequence>
<keyword evidence="4" id="KW-1185">Reference proteome</keyword>
<dbReference type="OrthoDB" id="5503950at2"/>
<feature type="domain" description="SGNH hydrolase-type esterase" evidence="2">
    <location>
        <begin position="3"/>
        <end position="247"/>
    </location>
</feature>
<proteinExistence type="predicted"/>
<dbReference type="PANTHER" id="PTHR37981:SF1">
    <property type="entry name" value="SGNH HYDROLASE-TYPE ESTERASE DOMAIN-CONTAINING PROTEIN"/>
    <property type="match status" value="1"/>
</dbReference>
<accession>A0A3A4KLG5</accession>
<dbReference type="AlphaFoldDB" id="A0A3A4KLG5"/>
<evidence type="ECO:0000256" key="1">
    <source>
        <dbReference type="PIRSR" id="PIRSR637460-1"/>
    </source>
</evidence>
<dbReference type="SUPFAM" id="SSF52266">
    <property type="entry name" value="SGNH hydrolase"/>
    <property type="match status" value="1"/>
</dbReference>
<protein>
    <submittedName>
        <fullName evidence="3">SGNH/GDSL hydrolase family protein</fullName>
    </submittedName>
</protein>
<comment type="caution">
    <text evidence="3">The sequence shown here is derived from an EMBL/GenBank/DDBJ whole genome shotgun (WGS) entry which is preliminary data.</text>
</comment>
<dbReference type="InterPro" id="IPR036514">
    <property type="entry name" value="SGNH_hydro_sf"/>
</dbReference>
<name>A0A3A4KLG5_9NOCA</name>
<dbReference type="CDD" id="cd01823">
    <property type="entry name" value="SEST_like"/>
    <property type="match status" value="1"/>
</dbReference>
<organism evidence="3 4">
    <name type="scientific">Nocardia panacis</name>
    <dbReference type="NCBI Taxonomy" id="2340916"/>
    <lineage>
        <taxon>Bacteria</taxon>
        <taxon>Bacillati</taxon>
        <taxon>Actinomycetota</taxon>
        <taxon>Actinomycetes</taxon>
        <taxon>Mycobacteriales</taxon>
        <taxon>Nocardiaceae</taxon>
        <taxon>Nocardia</taxon>
    </lineage>
</organism>